<feature type="region of interest" description="Disordered" evidence="1">
    <location>
        <begin position="47"/>
        <end position="98"/>
    </location>
</feature>
<evidence type="ECO:0000256" key="2">
    <source>
        <dbReference type="SAM" id="Phobius"/>
    </source>
</evidence>
<evidence type="ECO:0000313" key="3">
    <source>
        <dbReference type="EMBL" id="RNM16593.1"/>
    </source>
</evidence>
<dbReference type="AlphaFoldDB" id="A0A3N0GVV6"/>
<keyword evidence="2" id="KW-1133">Transmembrane helix</keyword>
<dbReference type="RefSeq" id="WP_123221486.1">
    <property type="nucleotide sequence ID" value="NZ_RJSF01000007.1"/>
</dbReference>
<evidence type="ECO:0000256" key="1">
    <source>
        <dbReference type="SAM" id="MobiDB-lite"/>
    </source>
</evidence>
<keyword evidence="2" id="KW-0472">Membrane</keyword>
<name>A0A3N0GVV6_9ACTN</name>
<sequence length="98" mass="9698">MDDDIHPISPPPGTVPAGWAAYQPPRRRRIGLAVAALALVAGGTAGGITVGANLGSGEHETGFSTQTSQAFTGGQEEPAEAEQPAPAPAHTGEGGGDD</sequence>
<protein>
    <submittedName>
        <fullName evidence="3">Uncharacterized protein</fullName>
    </submittedName>
</protein>
<dbReference type="EMBL" id="RJSF01000007">
    <property type="protein sequence ID" value="RNM16593.1"/>
    <property type="molecule type" value="Genomic_DNA"/>
</dbReference>
<feature type="transmembrane region" description="Helical" evidence="2">
    <location>
        <begin position="30"/>
        <end position="52"/>
    </location>
</feature>
<organism evidence="3 4">
    <name type="scientific">Nocardioides pocheonensis</name>
    <dbReference type="NCBI Taxonomy" id="661485"/>
    <lineage>
        <taxon>Bacteria</taxon>
        <taxon>Bacillati</taxon>
        <taxon>Actinomycetota</taxon>
        <taxon>Actinomycetes</taxon>
        <taxon>Propionibacteriales</taxon>
        <taxon>Nocardioidaceae</taxon>
        <taxon>Nocardioides</taxon>
    </lineage>
</organism>
<keyword evidence="4" id="KW-1185">Reference proteome</keyword>
<proteinExistence type="predicted"/>
<comment type="caution">
    <text evidence="3">The sequence shown here is derived from an EMBL/GenBank/DDBJ whole genome shotgun (WGS) entry which is preliminary data.</text>
</comment>
<feature type="region of interest" description="Disordered" evidence="1">
    <location>
        <begin position="1"/>
        <end position="20"/>
    </location>
</feature>
<keyword evidence="2" id="KW-0812">Transmembrane</keyword>
<evidence type="ECO:0000313" key="4">
    <source>
        <dbReference type="Proteomes" id="UP000279994"/>
    </source>
</evidence>
<feature type="compositionally biased region" description="Polar residues" evidence="1">
    <location>
        <begin position="62"/>
        <end position="72"/>
    </location>
</feature>
<dbReference type="Proteomes" id="UP000279994">
    <property type="component" value="Unassembled WGS sequence"/>
</dbReference>
<reference evidence="3 4" key="1">
    <citation type="submission" date="2018-11" db="EMBL/GenBank/DDBJ databases">
        <authorList>
            <person name="Li F."/>
        </authorList>
    </citation>
    <scope>NUCLEOTIDE SEQUENCE [LARGE SCALE GENOMIC DNA]</scope>
    <source>
        <strain evidence="3 4">Gsoil 818</strain>
    </source>
</reference>
<accession>A0A3N0GVV6</accession>
<gene>
    <name evidence="3" type="ORF">EFL26_03385</name>
</gene>